<organism evidence="9 10">
    <name type="scientific">Coemansia asiatica</name>
    <dbReference type="NCBI Taxonomy" id="1052880"/>
    <lineage>
        <taxon>Eukaryota</taxon>
        <taxon>Fungi</taxon>
        <taxon>Fungi incertae sedis</taxon>
        <taxon>Zoopagomycota</taxon>
        <taxon>Kickxellomycotina</taxon>
        <taxon>Kickxellomycetes</taxon>
        <taxon>Kickxellales</taxon>
        <taxon>Kickxellaceae</taxon>
        <taxon>Coemansia</taxon>
    </lineage>
</organism>
<evidence type="ECO:0000313" key="10">
    <source>
        <dbReference type="Proteomes" id="UP001145021"/>
    </source>
</evidence>
<keyword evidence="10" id="KW-1185">Reference proteome</keyword>
<dbReference type="GO" id="GO:0005680">
    <property type="term" value="C:anaphase-promoting complex"/>
    <property type="evidence" value="ECO:0007669"/>
    <property type="project" value="InterPro"/>
</dbReference>
<dbReference type="InterPro" id="IPR024789">
    <property type="entry name" value="APC4"/>
</dbReference>
<comment type="caution">
    <text evidence="9">The sequence shown here is derived from an EMBL/GenBank/DDBJ whole genome shotgun (WGS) entry which is preliminary data.</text>
</comment>
<evidence type="ECO:0000256" key="4">
    <source>
        <dbReference type="ARBA" id="ARBA00022786"/>
    </source>
</evidence>
<feature type="region of interest" description="Disordered" evidence="6">
    <location>
        <begin position="86"/>
        <end position="109"/>
    </location>
</feature>
<evidence type="ECO:0000256" key="1">
    <source>
        <dbReference type="ARBA" id="ARBA00016067"/>
    </source>
</evidence>
<name>A0A9W7XMH3_9FUNG</name>
<keyword evidence="2" id="KW-0132">Cell division</keyword>
<keyword evidence="5" id="KW-0131">Cell cycle</keyword>
<evidence type="ECO:0000259" key="7">
    <source>
        <dbReference type="Pfam" id="PF12894"/>
    </source>
</evidence>
<gene>
    <name evidence="9" type="ORF">LPJ64_002553</name>
</gene>
<dbReference type="PANTHER" id="PTHR13260:SF0">
    <property type="entry name" value="ANAPHASE-PROMOTING COMPLEX SUBUNIT 4"/>
    <property type="match status" value="1"/>
</dbReference>
<feature type="domain" description="Anaphase-promoting complex subunit 4-like WD40" evidence="7">
    <location>
        <begin position="57"/>
        <end position="164"/>
    </location>
</feature>
<dbReference type="AlphaFoldDB" id="A0A9W7XMH3"/>
<dbReference type="GO" id="GO:0051301">
    <property type="term" value="P:cell division"/>
    <property type="evidence" value="ECO:0007669"/>
    <property type="project" value="UniProtKB-KW"/>
</dbReference>
<dbReference type="Pfam" id="PF12896">
    <property type="entry name" value="ANAPC4"/>
    <property type="match status" value="1"/>
</dbReference>
<dbReference type="Pfam" id="PF12894">
    <property type="entry name" value="ANAPC4_WD40"/>
    <property type="match status" value="1"/>
</dbReference>
<reference evidence="9" key="1">
    <citation type="submission" date="2022-07" db="EMBL/GenBank/DDBJ databases">
        <title>Phylogenomic reconstructions and comparative analyses of Kickxellomycotina fungi.</title>
        <authorList>
            <person name="Reynolds N.K."/>
            <person name="Stajich J.E."/>
            <person name="Barry K."/>
            <person name="Grigoriev I.V."/>
            <person name="Crous P."/>
            <person name="Smith M.E."/>
        </authorList>
    </citation>
    <scope>NUCLEOTIDE SEQUENCE</scope>
    <source>
        <strain evidence="9">NBRC 105413</strain>
    </source>
</reference>
<proteinExistence type="predicted"/>
<protein>
    <recommendedName>
        <fullName evidence="1">Anaphase-promoting complex subunit 4</fullName>
    </recommendedName>
</protein>
<accession>A0A9W7XMH3</accession>
<sequence length="872" mass="95855">MSPPQTNIISHTGTPYPLNGFQSLSNKTPLALRTTGSATAAAAATRASLNAEYVAPQWNPIIDVLAVPEGKTLRLVRLSGGQTIWRRAPSDSTSPQAPSTDKKDTSFGNHPSIRAISWHPSGSRIAVLHANGSLVHRDLAHGDIVYESTIGVDKDDLVVDMQWVCCLGPSGMAGSEKSLGQRSLEFYLPRLSPLDKSKSAPDNINPTNEPMTAIIVTSIKGSVWVSLGGMFVLPVARIPEKICDFGQASRLQATGAHLGGSNAHLFVKLFAVTAKKSQNIVLKLNTPVLNTDLLSSPTLHSLAALSARLSGLHLYLETTVAAVAKEVEARESTASRRSLYNLLEGVLQDHGVEEVTSPEAEMIRLAVTGRASESTAQFLLSKLKAIKLNNWESSSRQGAVIIIKLIYQHVLPAVERFMLTATRLLDLVLLDKSSLEAQGNSPATTSRDNVVRAIVILAWLYSRMDQCMVRIRDEQRENQEFADWALFSIDDLQWQNEGSRRVNNHGHEDADGDDGSRPVRPEINYRLLLGFIRSAFHCQPEEDAFATKDVDSNPVMDILQCKNEQEKDQGDLAGNRAEFVRTYFDLLLAKSNPLGLDFKRIADCKSSEMFNSETPFTYVFHSQELLDSVSSRCGFADIAPSCQEALKEVKSILSQALEWPSKMLGQGLCWETEPVAKYSAVDGTKDGELDVISDTYHVSKGTGEMVFMATCVKNASKRKTNYLELLCISGANDPASKTPIEVCSIELAVKTQEEALETKQLIDVTGIRFFDDKSLGIVFAIDGSNSTFLGSIDYRNLAMEYMSIDQKASIVHPLDFKRLLEISDASSKVPSALAVNGRKGRRCIAVIERRGKRWWSYDMDNVEEEGEDDEDL</sequence>
<evidence type="ECO:0000256" key="3">
    <source>
        <dbReference type="ARBA" id="ARBA00022776"/>
    </source>
</evidence>
<dbReference type="PANTHER" id="PTHR13260">
    <property type="entry name" value="ANAPHASE PROMOTING COMPLEX SUBUNIT 4 APC4"/>
    <property type="match status" value="1"/>
</dbReference>
<keyword evidence="3" id="KW-0498">Mitosis</keyword>
<dbReference type="GO" id="GO:0034399">
    <property type="term" value="C:nuclear periphery"/>
    <property type="evidence" value="ECO:0007669"/>
    <property type="project" value="TreeGrafter"/>
</dbReference>
<evidence type="ECO:0000256" key="2">
    <source>
        <dbReference type="ARBA" id="ARBA00022618"/>
    </source>
</evidence>
<dbReference type="GO" id="GO:0031145">
    <property type="term" value="P:anaphase-promoting complex-dependent catabolic process"/>
    <property type="evidence" value="ECO:0007669"/>
    <property type="project" value="InterPro"/>
</dbReference>
<evidence type="ECO:0000259" key="8">
    <source>
        <dbReference type="Pfam" id="PF12896"/>
    </source>
</evidence>
<feature type="compositionally biased region" description="Polar residues" evidence="6">
    <location>
        <begin position="90"/>
        <end position="99"/>
    </location>
</feature>
<evidence type="ECO:0000256" key="5">
    <source>
        <dbReference type="ARBA" id="ARBA00023306"/>
    </source>
</evidence>
<keyword evidence="4" id="KW-0833">Ubl conjugation pathway</keyword>
<dbReference type="GO" id="GO:0070979">
    <property type="term" value="P:protein K11-linked ubiquitination"/>
    <property type="evidence" value="ECO:0007669"/>
    <property type="project" value="TreeGrafter"/>
</dbReference>
<evidence type="ECO:0000256" key="6">
    <source>
        <dbReference type="SAM" id="MobiDB-lite"/>
    </source>
</evidence>
<dbReference type="InterPro" id="IPR024790">
    <property type="entry name" value="APC4_long_dom"/>
</dbReference>
<dbReference type="Proteomes" id="UP001145021">
    <property type="component" value="Unassembled WGS sequence"/>
</dbReference>
<dbReference type="EMBL" id="JANBOH010000084">
    <property type="protein sequence ID" value="KAJ1645892.1"/>
    <property type="molecule type" value="Genomic_DNA"/>
</dbReference>
<dbReference type="InterPro" id="IPR024977">
    <property type="entry name" value="Apc4-like_WD40_dom"/>
</dbReference>
<evidence type="ECO:0000313" key="9">
    <source>
        <dbReference type="EMBL" id="KAJ1645892.1"/>
    </source>
</evidence>
<feature type="domain" description="Anaphase-promoting complex subunit 4 long" evidence="8">
    <location>
        <begin position="289"/>
        <end position="493"/>
    </location>
</feature>